<name>A0A3B0WQS2_9ZZZZ</name>
<evidence type="ECO:0000259" key="1">
    <source>
        <dbReference type="PROSITE" id="PS50206"/>
    </source>
</evidence>
<protein>
    <recommendedName>
        <fullName evidence="1">Rhodanese domain-containing protein</fullName>
    </recommendedName>
</protein>
<dbReference type="Gene3D" id="3.40.250.10">
    <property type="entry name" value="Rhodanese-like domain"/>
    <property type="match status" value="1"/>
</dbReference>
<dbReference type="AlphaFoldDB" id="A0A3B0WQS2"/>
<proteinExistence type="predicted"/>
<evidence type="ECO:0000313" key="2">
    <source>
        <dbReference type="EMBL" id="VAW54980.1"/>
    </source>
</evidence>
<organism evidence="2">
    <name type="scientific">hydrothermal vent metagenome</name>
    <dbReference type="NCBI Taxonomy" id="652676"/>
    <lineage>
        <taxon>unclassified sequences</taxon>
        <taxon>metagenomes</taxon>
        <taxon>ecological metagenomes</taxon>
    </lineage>
</organism>
<gene>
    <name evidence="2" type="ORF">MNBD_GAMMA05-1687</name>
</gene>
<dbReference type="PROSITE" id="PS50206">
    <property type="entry name" value="RHODANESE_3"/>
    <property type="match status" value="1"/>
</dbReference>
<accession>A0A3B0WQS2</accession>
<feature type="domain" description="Rhodanese" evidence="1">
    <location>
        <begin position="25"/>
        <end position="71"/>
    </location>
</feature>
<dbReference type="InterPro" id="IPR001763">
    <property type="entry name" value="Rhodanese-like_dom"/>
</dbReference>
<reference evidence="2" key="1">
    <citation type="submission" date="2018-06" db="EMBL/GenBank/DDBJ databases">
        <authorList>
            <person name="Zhirakovskaya E."/>
        </authorList>
    </citation>
    <scope>NUCLEOTIDE SEQUENCE</scope>
</reference>
<sequence>MLKLFGTTTDNTGKTDFSNVIKLTLFCNGPWCDQSLRAIKGLINAGYPPEKILYYRGGMQAWKSFGLTTVLPENNEIGK</sequence>
<dbReference type="InterPro" id="IPR036873">
    <property type="entry name" value="Rhodanese-like_dom_sf"/>
</dbReference>
<dbReference type="SUPFAM" id="SSF52821">
    <property type="entry name" value="Rhodanese/Cell cycle control phosphatase"/>
    <property type="match status" value="1"/>
</dbReference>
<dbReference type="EMBL" id="UOFE01000045">
    <property type="protein sequence ID" value="VAW54980.1"/>
    <property type="molecule type" value="Genomic_DNA"/>
</dbReference>